<sequence>MSKAAQSLTKVAPTPNGRKFPIFQEFEVGGRIIKDRRWSSVVSGLGLMTPPPPQDHVEEEFAVKIKEEDKLEEKRSASLSESRWIYLHDGWLLSTGVRVTTALRFLFKRVGATPEMEFRALSSLFDGALNSLITCKKQTKYQKGVKGKDWRSSGPRASWRWHRCCWLLFFNWNGWGLVLVFPEKKSVEEVRWAGGDLVVRWRKWKGKVKC</sequence>
<dbReference type="AlphaFoldDB" id="A0A9J5WZV5"/>
<proteinExistence type="predicted"/>
<dbReference type="EMBL" id="JACXVP010000010">
    <property type="protein sequence ID" value="KAG5581449.1"/>
    <property type="molecule type" value="Genomic_DNA"/>
</dbReference>
<dbReference type="Proteomes" id="UP000824120">
    <property type="component" value="Chromosome 10"/>
</dbReference>
<evidence type="ECO:0000313" key="1">
    <source>
        <dbReference type="EMBL" id="KAG5581449.1"/>
    </source>
</evidence>
<accession>A0A9J5WZV5</accession>
<comment type="caution">
    <text evidence="1">The sequence shown here is derived from an EMBL/GenBank/DDBJ whole genome shotgun (WGS) entry which is preliminary data.</text>
</comment>
<protein>
    <submittedName>
        <fullName evidence="1">Uncharacterized protein</fullName>
    </submittedName>
</protein>
<name>A0A9J5WZV5_SOLCO</name>
<evidence type="ECO:0000313" key="2">
    <source>
        <dbReference type="Proteomes" id="UP000824120"/>
    </source>
</evidence>
<keyword evidence="2" id="KW-1185">Reference proteome</keyword>
<organism evidence="1 2">
    <name type="scientific">Solanum commersonii</name>
    <name type="common">Commerson's wild potato</name>
    <name type="synonym">Commerson's nightshade</name>
    <dbReference type="NCBI Taxonomy" id="4109"/>
    <lineage>
        <taxon>Eukaryota</taxon>
        <taxon>Viridiplantae</taxon>
        <taxon>Streptophyta</taxon>
        <taxon>Embryophyta</taxon>
        <taxon>Tracheophyta</taxon>
        <taxon>Spermatophyta</taxon>
        <taxon>Magnoliopsida</taxon>
        <taxon>eudicotyledons</taxon>
        <taxon>Gunneridae</taxon>
        <taxon>Pentapetalae</taxon>
        <taxon>asterids</taxon>
        <taxon>lamiids</taxon>
        <taxon>Solanales</taxon>
        <taxon>Solanaceae</taxon>
        <taxon>Solanoideae</taxon>
        <taxon>Solaneae</taxon>
        <taxon>Solanum</taxon>
    </lineage>
</organism>
<gene>
    <name evidence="1" type="ORF">H5410_052076</name>
</gene>
<reference evidence="1 2" key="1">
    <citation type="submission" date="2020-09" db="EMBL/GenBank/DDBJ databases">
        <title>De no assembly of potato wild relative species, Solanum commersonii.</title>
        <authorList>
            <person name="Cho K."/>
        </authorList>
    </citation>
    <scope>NUCLEOTIDE SEQUENCE [LARGE SCALE GENOMIC DNA]</scope>
    <source>
        <strain evidence="1">LZ3.2</strain>
        <tissue evidence="1">Leaf</tissue>
    </source>
</reference>